<gene>
    <name evidence="7" type="ORF">LSH36_316g02015</name>
</gene>
<feature type="transmembrane region" description="Helical" evidence="5">
    <location>
        <begin position="57"/>
        <end position="80"/>
    </location>
</feature>
<feature type="transmembrane region" description="Helical" evidence="5">
    <location>
        <begin position="101"/>
        <end position="122"/>
    </location>
</feature>
<feature type="transmembrane region" description="Helical" evidence="5">
    <location>
        <begin position="142"/>
        <end position="164"/>
    </location>
</feature>
<dbReference type="GO" id="GO:0016020">
    <property type="term" value="C:membrane"/>
    <property type="evidence" value="ECO:0007669"/>
    <property type="project" value="UniProtKB-SubCell"/>
</dbReference>
<reference evidence="7" key="1">
    <citation type="journal article" date="2023" name="Mol. Biol. Evol.">
        <title>Third-Generation Sequencing Reveals the Adaptive Role of the Epigenome in Three Deep-Sea Polychaetes.</title>
        <authorList>
            <person name="Perez M."/>
            <person name="Aroh O."/>
            <person name="Sun Y."/>
            <person name="Lan Y."/>
            <person name="Juniper S.K."/>
            <person name="Young C.R."/>
            <person name="Angers B."/>
            <person name="Qian P.Y."/>
        </authorList>
    </citation>
    <scope>NUCLEOTIDE SEQUENCE</scope>
    <source>
        <strain evidence="7">P08H-3</strain>
    </source>
</reference>
<dbReference type="PANTHER" id="PTHR46641:SF25">
    <property type="entry name" value="CNMAMIDE RECEPTOR-RELATED"/>
    <property type="match status" value="1"/>
</dbReference>
<keyword evidence="4 5" id="KW-0472">Membrane</keyword>
<evidence type="ECO:0000256" key="2">
    <source>
        <dbReference type="ARBA" id="ARBA00022692"/>
    </source>
</evidence>
<dbReference type="SUPFAM" id="SSF81321">
    <property type="entry name" value="Family A G protein-coupled receptor-like"/>
    <property type="match status" value="1"/>
</dbReference>
<dbReference type="PROSITE" id="PS50262">
    <property type="entry name" value="G_PROTEIN_RECEP_F1_2"/>
    <property type="match status" value="1"/>
</dbReference>
<dbReference type="InterPro" id="IPR052954">
    <property type="entry name" value="GPCR-Ligand_Int"/>
</dbReference>
<evidence type="ECO:0000313" key="7">
    <source>
        <dbReference type="EMBL" id="KAK2152834.1"/>
    </source>
</evidence>
<evidence type="ECO:0000256" key="4">
    <source>
        <dbReference type="ARBA" id="ARBA00023136"/>
    </source>
</evidence>
<evidence type="ECO:0000256" key="5">
    <source>
        <dbReference type="SAM" id="Phobius"/>
    </source>
</evidence>
<organism evidence="7 8">
    <name type="scientific">Paralvinella palmiformis</name>
    <dbReference type="NCBI Taxonomy" id="53620"/>
    <lineage>
        <taxon>Eukaryota</taxon>
        <taxon>Metazoa</taxon>
        <taxon>Spiralia</taxon>
        <taxon>Lophotrochozoa</taxon>
        <taxon>Annelida</taxon>
        <taxon>Polychaeta</taxon>
        <taxon>Sedentaria</taxon>
        <taxon>Canalipalpata</taxon>
        <taxon>Terebellida</taxon>
        <taxon>Terebelliformia</taxon>
        <taxon>Alvinellidae</taxon>
        <taxon>Paralvinella</taxon>
    </lineage>
</organism>
<dbReference type="GO" id="GO:0008528">
    <property type="term" value="F:G protein-coupled peptide receptor activity"/>
    <property type="evidence" value="ECO:0007669"/>
    <property type="project" value="InterPro"/>
</dbReference>
<dbReference type="InterPro" id="IPR017452">
    <property type="entry name" value="GPCR_Rhodpsn_7TM"/>
</dbReference>
<keyword evidence="8" id="KW-1185">Reference proteome</keyword>
<comment type="subcellular location">
    <subcellularLocation>
        <location evidence="1">Membrane</location>
    </subcellularLocation>
</comment>
<evidence type="ECO:0000313" key="8">
    <source>
        <dbReference type="Proteomes" id="UP001208570"/>
    </source>
</evidence>
<dbReference type="EMBL" id="JAODUP010000316">
    <property type="protein sequence ID" value="KAK2152834.1"/>
    <property type="molecule type" value="Genomic_DNA"/>
</dbReference>
<sequence>MISIWVVIVIILAAINAHAFKTKILISVRFKDIVRYFCRYTKESSYFRNFIWPWMDFLLISLLPMVIMLSRNVVIIVTFLKAKRVRKDRMQTSARDESAAITGMLIGVSVLFFVATTPSSIYFIGSNNRPPKTIIEAYRLNIAYSLVNIVYYFSNSLNVMVCCFSGSKFSQALVTVLCCRNPNSP</sequence>
<dbReference type="AlphaFoldDB" id="A0AAD9JH25"/>
<dbReference type="Gene3D" id="1.20.1070.10">
    <property type="entry name" value="Rhodopsin 7-helix transmembrane proteins"/>
    <property type="match status" value="1"/>
</dbReference>
<evidence type="ECO:0000259" key="6">
    <source>
        <dbReference type="PROSITE" id="PS50262"/>
    </source>
</evidence>
<protein>
    <recommendedName>
        <fullName evidence="6">G-protein coupled receptors family 1 profile domain-containing protein</fullName>
    </recommendedName>
</protein>
<accession>A0AAD9JH25</accession>
<evidence type="ECO:0000256" key="3">
    <source>
        <dbReference type="ARBA" id="ARBA00022989"/>
    </source>
</evidence>
<name>A0AAD9JH25_9ANNE</name>
<dbReference type="InterPro" id="IPR019427">
    <property type="entry name" value="7TM_GPCR_serpentine_rcpt_Srw"/>
</dbReference>
<comment type="caution">
    <text evidence="7">The sequence shown here is derived from an EMBL/GenBank/DDBJ whole genome shotgun (WGS) entry which is preliminary data.</text>
</comment>
<feature type="domain" description="G-protein coupled receptors family 1 profile" evidence="6">
    <location>
        <begin position="1"/>
        <end position="162"/>
    </location>
</feature>
<keyword evidence="3 5" id="KW-1133">Transmembrane helix</keyword>
<dbReference type="Pfam" id="PF10324">
    <property type="entry name" value="7TM_GPCR_Srw"/>
    <property type="match status" value="1"/>
</dbReference>
<dbReference type="PANTHER" id="PTHR46641">
    <property type="entry name" value="FMRFAMIDE RECEPTOR-RELATED"/>
    <property type="match status" value="1"/>
</dbReference>
<keyword evidence="2 5" id="KW-0812">Transmembrane</keyword>
<dbReference type="Proteomes" id="UP001208570">
    <property type="component" value="Unassembled WGS sequence"/>
</dbReference>
<proteinExistence type="predicted"/>
<evidence type="ECO:0000256" key="1">
    <source>
        <dbReference type="ARBA" id="ARBA00004370"/>
    </source>
</evidence>